<dbReference type="AlphaFoldDB" id="A0AAD0WEC4"/>
<geneLocation type="plasmid" evidence="1 2">
    <name>unnamed1</name>
</geneLocation>
<keyword evidence="1" id="KW-0614">Plasmid</keyword>
<protein>
    <submittedName>
        <fullName evidence="1">Uncharacterized protein</fullName>
    </submittedName>
</protein>
<proteinExistence type="predicted"/>
<sequence length="299" mass="33593">MKVEPTKEIGTYDLGIFGLGYESRSTHIISKIRAEKLICLGYESNTDKCSYQDNKVIFSEKKSVIYEGKDETVLKNLESEISTFKGQEINCIVDITVMTRHRLAEVICMLINSLGRGSTITISYSLSCYVEPPEGLQPSSKVCEISSELTGKIGDLCLPTSLVLGLGYEEGKALGVVNYLDSEYVFYFIPRGSDNRFDEEVIRKNENLLKDIHSKSLNYYEVSNPVICYRRLKELICSLQTSTRPLLMPLGPKIFAAISTVLGKELYPNLPVWRVSSEHQETPVERHASGEMISFTISL</sequence>
<evidence type="ECO:0000313" key="2">
    <source>
        <dbReference type="Proteomes" id="UP000264605"/>
    </source>
</evidence>
<dbReference type="EMBL" id="CP032091">
    <property type="protein sequence ID" value="AXV67343.1"/>
    <property type="molecule type" value="Genomic_DNA"/>
</dbReference>
<dbReference type="KEGG" id="pdj:D0907_18720"/>
<name>A0AAD0WEC4_9GAMM</name>
<evidence type="ECO:0000313" key="1">
    <source>
        <dbReference type="EMBL" id="AXV67343.1"/>
    </source>
</evidence>
<accession>A0AAD0WEC4</accession>
<reference evidence="1 2" key="1">
    <citation type="submission" date="2018-08" db="EMBL/GenBank/DDBJ databases">
        <title>Draft genome sequence of Pseudoalteromonas donghaensis HJ51.</title>
        <authorList>
            <person name="Oh J."/>
            <person name="Roh D."/>
        </authorList>
    </citation>
    <scope>NUCLEOTIDE SEQUENCE [LARGE SCALE GENOMIC DNA]</scope>
    <source>
        <strain evidence="1 2">HJ51</strain>
        <plasmid evidence="1 2">unnamed1</plasmid>
    </source>
</reference>
<organism evidence="1 2">
    <name type="scientific">Pseudoalteromonas lipolytica</name>
    <dbReference type="NCBI Taxonomy" id="570156"/>
    <lineage>
        <taxon>Bacteria</taxon>
        <taxon>Pseudomonadati</taxon>
        <taxon>Pseudomonadota</taxon>
        <taxon>Gammaproteobacteria</taxon>
        <taxon>Alteromonadales</taxon>
        <taxon>Pseudoalteromonadaceae</taxon>
        <taxon>Pseudoalteromonas</taxon>
    </lineage>
</organism>
<dbReference type="Proteomes" id="UP000264605">
    <property type="component" value="Plasmid unnamed1"/>
</dbReference>
<dbReference type="GeneID" id="99507521"/>
<dbReference type="RefSeq" id="WP_118845005.1">
    <property type="nucleotide sequence ID" value="NZ_CP032091.1"/>
</dbReference>
<gene>
    <name evidence="1" type="ORF">D0907_18720</name>
</gene>